<dbReference type="EMBL" id="PGCI01000349">
    <property type="protein sequence ID" value="PLW28889.1"/>
    <property type="molecule type" value="Genomic_DNA"/>
</dbReference>
<evidence type="ECO:0000256" key="1">
    <source>
        <dbReference type="SAM" id="Coils"/>
    </source>
</evidence>
<dbReference type="Proteomes" id="UP000235392">
    <property type="component" value="Unassembled WGS sequence"/>
</dbReference>
<accession>A0A2N5TTT9</accession>
<comment type="caution">
    <text evidence="3">The sequence shown here is derived from an EMBL/GenBank/DDBJ whole genome shotgun (WGS) entry which is preliminary data.</text>
</comment>
<feature type="coiled-coil region" evidence="1">
    <location>
        <begin position="52"/>
        <end position="104"/>
    </location>
</feature>
<evidence type="ECO:0000313" key="4">
    <source>
        <dbReference type="Proteomes" id="UP000235392"/>
    </source>
</evidence>
<keyword evidence="1" id="KW-0175">Coiled coil</keyword>
<evidence type="ECO:0000313" key="3">
    <source>
        <dbReference type="EMBL" id="PLW28889.1"/>
    </source>
</evidence>
<organism evidence="3 4">
    <name type="scientific">Puccinia coronata f. sp. avenae</name>
    <dbReference type="NCBI Taxonomy" id="200324"/>
    <lineage>
        <taxon>Eukaryota</taxon>
        <taxon>Fungi</taxon>
        <taxon>Dikarya</taxon>
        <taxon>Basidiomycota</taxon>
        <taxon>Pucciniomycotina</taxon>
        <taxon>Pucciniomycetes</taxon>
        <taxon>Pucciniales</taxon>
        <taxon>Pucciniaceae</taxon>
        <taxon>Puccinia</taxon>
    </lineage>
</organism>
<evidence type="ECO:0000256" key="2">
    <source>
        <dbReference type="SAM" id="MobiDB-lite"/>
    </source>
</evidence>
<protein>
    <submittedName>
        <fullName evidence="3">Uncharacterized protein</fullName>
    </submittedName>
</protein>
<feature type="region of interest" description="Disordered" evidence="2">
    <location>
        <begin position="520"/>
        <end position="541"/>
    </location>
</feature>
<dbReference type="AlphaFoldDB" id="A0A2N5TTT9"/>
<sequence>MEKLQKSLEDQEVKVEAGFLQLYRWQEVDRTEREKLKASLLDKVDVAIFKELSEAQKECSNQARKLDDLVIQHGLVQAPTQRIQEELQHKIQSLREDVNAMKLNAAVETQVNRESPPEIFRNPQFCQELEKLIHLEPCNTIQQLEEIVKGIKEELYRTETTLNFFKCEEFPKEVELVKSGLNKVVSDLKDFFGTGRPQKLSNELDTIQNKIDILSSEVQNFKSSTIKDQEDWYSQQKSRIEDAVKVAVNKVSALVPKAKEVEIMSLGNQKNWDDLGQKLEVFTKDLSDNVANLNTLAEEVKTVKSMLIVDNTQIADLQSLVERSTINKEKAFAAEYKDYRDWVSQQQSKIEETVELAVKKVGSLVPESKAALSNQVKEETTKLVNQTKLDEFDQKLEVITKEVSKKMENLDCLAEEVENVKIILLQDRKGFEDLQAQVANSTRREEKYAADLDHQMASIQSRINSSLKLAHFKDALELESPVLKQQVELIRSDMSSRFEVEVQRMKDEIGAIVSEEFRKSQVRLGKVPERQSDIDPSLQRNAQQQGNFYGNAGEDSSKVDAMVISDDDQETTRFQKSNHRARSPSSTNHHSSQNTQTSSPSYRKGKYFNPGRARKYVGGLKASSVRKDRSQMDARHKDEDQALSLALQRHIRILTSTKRDKSDCLRLATEEDLENLPNLDWKFCHLPLPTNAPYLLTLDQVSLNFSDDEDVRHAFAKYCEQKACQYGLPFVALAIEDSEMACDWNSRTKMFLLDTLLDALRYGEYPECFSAFSSNSDSTRIEKLLDSHLKYQLEVIERSRKDEAFFDSSRKSDRRTTRRLRLAGRRLETCQAVQGLSNYAKLFEDDRLCSSDKSMDDPLDEDKIRHTPPWRSQLATLLVNRVDSAYKELRRSEYPKRSGRKPSKRIAPSNPVVSDSTCWPIELPDNCYSQSWLKELEPQHKITLKAWEPILGGLSI</sequence>
<feature type="compositionally biased region" description="Polar residues" evidence="2">
    <location>
        <begin position="583"/>
        <end position="601"/>
    </location>
</feature>
<gene>
    <name evidence="3" type="ORF">PCASD_15806</name>
</gene>
<feature type="region of interest" description="Disordered" evidence="2">
    <location>
        <begin position="890"/>
        <end position="912"/>
    </location>
</feature>
<feature type="region of interest" description="Disordered" evidence="2">
    <location>
        <begin position="569"/>
        <end position="613"/>
    </location>
</feature>
<proteinExistence type="predicted"/>
<feature type="coiled-coil region" evidence="1">
    <location>
        <begin position="389"/>
        <end position="416"/>
    </location>
</feature>
<name>A0A2N5TTT9_9BASI</name>
<reference evidence="3 4" key="1">
    <citation type="submission" date="2017-11" db="EMBL/GenBank/DDBJ databases">
        <title>De novo assembly and phasing of dikaryotic genomes from two isolates of Puccinia coronata f. sp. avenae, the causal agent of oat crown rust.</title>
        <authorList>
            <person name="Miller M.E."/>
            <person name="Zhang Y."/>
            <person name="Omidvar V."/>
            <person name="Sperschneider J."/>
            <person name="Schwessinger B."/>
            <person name="Raley C."/>
            <person name="Palmer J.M."/>
            <person name="Garnica D."/>
            <person name="Upadhyaya N."/>
            <person name="Rathjen J."/>
            <person name="Taylor J.M."/>
            <person name="Park R.F."/>
            <person name="Dodds P.N."/>
            <person name="Hirsch C.D."/>
            <person name="Kianian S.F."/>
            <person name="Figueroa M."/>
        </authorList>
    </citation>
    <scope>NUCLEOTIDE SEQUENCE [LARGE SCALE GENOMIC DNA]</scope>
    <source>
        <strain evidence="3">12SD80</strain>
    </source>
</reference>